<protein>
    <recommendedName>
        <fullName evidence="3">F-box domain-containing protein</fullName>
    </recommendedName>
</protein>
<dbReference type="AlphaFoldDB" id="A0A5C5FLH9"/>
<evidence type="ECO:0008006" key="3">
    <source>
        <dbReference type="Google" id="ProtNLM"/>
    </source>
</evidence>
<organism evidence="1 2">
    <name type="scientific">Rhodotorula diobovata</name>
    <dbReference type="NCBI Taxonomy" id="5288"/>
    <lineage>
        <taxon>Eukaryota</taxon>
        <taxon>Fungi</taxon>
        <taxon>Dikarya</taxon>
        <taxon>Basidiomycota</taxon>
        <taxon>Pucciniomycotina</taxon>
        <taxon>Microbotryomycetes</taxon>
        <taxon>Sporidiobolales</taxon>
        <taxon>Sporidiobolaceae</taxon>
        <taxon>Rhodotorula</taxon>
    </lineage>
</organism>
<dbReference type="InterPro" id="IPR032675">
    <property type="entry name" value="LRR_dom_sf"/>
</dbReference>
<keyword evidence="2" id="KW-1185">Reference proteome</keyword>
<evidence type="ECO:0000313" key="1">
    <source>
        <dbReference type="EMBL" id="TNY17667.1"/>
    </source>
</evidence>
<name>A0A5C5FLH9_9BASI</name>
<reference evidence="1 2" key="1">
    <citation type="submission" date="2019-03" db="EMBL/GenBank/DDBJ databases">
        <title>Rhodosporidium diobovatum UCD-FST 08-225 genome sequencing, assembly, and annotation.</title>
        <authorList>
            <person name="Fakankun I.U."/>
            <person name="Fristensky B."/>
            <person name="Levin D.B."/>
        </authorList>
    </citation>
    <scope>NUCLEOTIDE SEQUENCE [LARGE SCALE GENOMIC DNA]</scope>
    <source>
        <strain evidence="1 2">UCD-FST 08-225</strain>
    </source>
</reference>
<dbReference type="Gene3D" id="3.80.10.10">
    <property type="entry name" value="Ribonuclease Inhibitor"/>
    <property type="match status" value="1"/>
</dbReference>
<comment type="caution">
    <text evidence="1">The sequence shown here is derived from an EMBL/GenBank/DDBJ whole genome shotgun (WGS) entry which is preliminary data.</text>
</comment>
<dbReference type="Proteomes" id="UP000311382">
    <property type="component" value="Unassembled WGS sequence"/>
</dbReference>
<gene>
    <name evidence="1" type="ORF">DMC30DRAFT_419559</name>
</gene>
<proteinExistence type="predicted"/>
<sequence>MPRSSLPDHIVALVLDHLKLLEFEDDQERRETGTRVSLVCKQWHLAGRRIAWHSVMLEWAADERLAQELLARPDVLAEVRRLTFQAELPAPGEGMRETDQDAAAKSVALVEACPALEALDVGLVRHDGYLLYSLAETSTARTLGELHLMVVLGNDFTLSDLVEALARFKNLNRLKLTICWVAGTAQADISHVGTYDLPVKDLWVDLVVPEPDKARLVCQALNILFDASKVESMAITGLDADATSLGWLLRYSKLDALALAVPGGETFAKSFPHVVAAISTLPRLETVLITPDEGNEPGAKKPFLSPVSLDQLLRSLPPCIRSSTVVGPVLNDELDILSERRVEPSRDDVSLKLMLGMHEGPEGNHIRATYETLVRRPEADGTVAWRALDDRERIGW</sequence>
<evidence type="ECO:0000313" key="2">
    <source>
        <dbReference type="Proteomes" id="UP000311382"/>
    </source>
</evidence>
<accession>A0A5C5FLH9</accession>
<dbReference type="EMBL" id="SOZI01000184">
    <property type="protein sequence ID" value="TNY17667.1"/>
    <property type="molecule type" value="Genomic_DNA"/>
</dbReference>